<dbReference type="Gene3D" id="3.30.70.100">
    <property type="match status" value="1"/>
</dbReference>
<evidence type="ECO:0000256" key="7">
    <source>
        <dbReference type="SAM" id="MobiDB-lite"/>
    </source>
</evidence>
<comment type="subcellular location">
    <subcellularLocation>
        <location evidence="1">Cell membrane</location>
        <topology evidence="1">Multi-pass membrane protein</topology>
    </subcellularLocation>
</comment>
<dbReference type="SUPFAM" id="SSF82689">
    <property type="entry name" value="Mechanosensitive channel protein MscS (YggB), C-terminal domain"/>
    <property type="match status" value="1"/>
</dbReference>
<evidence type="ECO:0000259" key="9">
    <source>
        <dbReference type="Pfam" id="PF00924"/>
    </source>
</evidence>
<evidence type="ECO:0000256" key="2">
    <source>
        <dbReference type="ARBA" id="ARBA00008017"/>
    </source>
</evidence>
<dbReference type="InterPro" id="IPR010920">
    <property type="entry name" value="LSM_dom_sf"/>
</dbReference>
<evidence type="ECO:0000256" key="5">
    <source>
        <dbReference type="ARBA" id="ARBA00022989"/>
    </source>
</evidence>
<dbReference type="Proteomes" id="UP000266506">
    <property type="component" value="Unassembled WGS sequence"/>
</dbReference>
<name>A0A397RZB4_9MOLU</name>
<dbReference type="GO" id="GO:0008381">
    <property type="term" value="F:mechanosensitive monoatomic ion channel activity"/>
    <property type="evidence" value="ECO:0007669"/>
    <property type="project" value="InterPro"/>
</dbReference>
<dbReference type="Gene3D" id="1.10.287.1260">
    <property type="match status" value="1"/>
</dbReference>
<feature type="region of interest" description="Disordered" evidence="7">
    <location>
        <begin position="336"/>
        <end position="369"/>
    </location>
</feature>
<proteinExistence type="inferred from homology"/>
<dbReference type="AlphaFoldDB" id="A0A397RZB4"/>
<comment type="similarity">
    <text evidence="2">Belongs to the MscS (TC 1.A.23) family.</text>
</comment>
<organism evidence="10 11">
    <name type="scientific">Anaeroplasma bactoclasticum</name>
    <dbReference type="NCBI Taxonomy" id="2088"/>
    <lineage>
        <taxon>Bacteria</taxon>
        <taxon>Bacillati</taxon>
        <taxon>Mycoplasmatota</taxon>
        <taxon>Mollicutes</taxon>
        <taxon>Anaeroplasmatales</taxon>
        <taxon>Anaeroplasmataceae</taxon>
        <taxon>Anaeroplasma</taxon>
    </lineage>
</organism>
<keyword evidence="5 8" id="KW-1133">Transmembrane helix</keyword>
<feature type="domain" description="Mechanosensitive ion channel MscS" evidence="9">
    <location>
        <begin position="173"/>
        <end position="236"/>
    </location>
</feature>
<evidence type="ECO:0000313" key="10">
    <source>
        <dbReference type="EMBL" id="RIA75751.1"/>
    </source>
</evidence>
<dbReference type="InParanoid" id="A0A397RZB4"/>
<evidence type="ECO:0000256" key="4">
    <source>
        <dbReference type="ARBA" id="ARBA00022692"/>
    </source>
</evidence>
<feature type="transmembrane region" description="Helical" evidence="8">
    <location>
        <begin position="90"/>
        <end position="110"/>
    </location>
</feature>
<dbReference type="GO" id="GO:0005886">
    <property type="term" value="C:plasma membrane"/>
    <property type="evidence" value="ECO:0007669"/>
    <property type="project" value="UniProtKB-SubCell"/>
</dbReference>
<feature type="transmembrane region" description="Helical" evidence="8">
    <location>
        <begin position="122"/>
        <end position="146"/>
    </location>
</feature>
<dbReference type="InterPro" id="IPR006685">
    <property type="entry name" value="MscS_channel_2nd"/>
</dbReference>
<accession>A0A397RZB4</accession>
<evidence type="ECO:0000256" key="8">
    <source>
        <dbReference type="SAM" id="Phobius"/>
    </source>
</evidence>
<feature type="transmembrane region" description="Helical" evidence="8">
    <location>
        <begin position="152"/>
        <end position="174"/>
    </location>
</feature>
<dbReference type="InterPro" id="IPR011066">
    <property type="entry name" value="MscS_channel_C_sf"/>
</dbReference>
<dbReference type="PANTHER" id="PTHR30460">
    <property type="entry name" value="MODERATE CONDUCTANCE MECHANOSENSITIVE CHANNEL YBIO"/>
    <property type="match status" value="1"/>
</dbReference>
<feature type="compositionally biased region" description="Basic and acidic residues" evidence="7">
    <location>
        <begin position="338"/>
        <end position="369"/>
    </location>
</feature>
<feature type="transmembrane region" description="Helical" evidence="8">
    <location>
        <begin position="39"/>
        <end position="57"/>
    </location>
</feature>
<evidence type="ECO:0000256" key="3">
    <source>
        <dbReference type="ARBA" id="ARBA00022475"/>
    </source>
</evidence>
<protein>
    <submittedName>
        <fullName evidence="10">Small conductance mechanosensitive channel</fullName>
    </submittedName>
</protein>
<reference evidence="10 11" key="1">
    <citation type="submission" date="2018-08" db="EMBL/GenBank/DDBJ databases">
        <title>Genomic Encyclopedia of Archaeal and Bacterial Type Strains, Phase II (KMG-II): from individual species to whole genera.</title>
        <authorList>
            <person name="Goeker M."/>
        </authorList>
    </citation>
    <scope>NUCLEOTIDE SEQUENCE [LARGE SCALE GENOMIC DNA]</scope>
    <source>
        <strain evidence="10 11">ATCC 27112</strain>
    </source>
</reference>
<dbReference type="RefSeq" id="WP_162849805.1">
    <property type="nucleotide sequence ID" value="NZ_QXEV01000011.1"/>
</dbReference>
<keyword evidence="6 8" id="KW-0472">Membrane</keyword>
<dbReference type="FunCoup" id="A0A397RZB4">
    <property type="interactions" value="15"/>
</dbReference>
<keyword evidence="11" id="KW-1185">Reference proteome</keyword>
<sequence length="369" mass="41182">MQEKKKAPSKKKVRVQEKLIEIQTKEAKSRRRKRAFRKIRAWGLAIIGIAIVILILFSKNIFGKDLLNNGEENTFISSIGDWFCKTTTSWIHTGLTIILTLLAIFLLKVIRKGVGMKNKKVATFISISFSLLKWIIIIVALIRILMVWGVDVLTILAGLGIVALIIGLGCQSLISDIVAGIFLVVDNAFEVGDIVVIDGFRGKVKEIGLKSTKIEDVGGNVKLIQNSDIATVVNLTNSYSVAVNEIGIGYNENIKKVEALVSENMDEIVYGIHGIIKGPFYKGVSSMSDSSVILRFVTTCLEEDRFQIERELNRNFLIFLHDHDITIPFPQVTVNKPDPNHLKTTKTAEKKSEEFLDGQRKESLGIEEN</sequence>
<evidence type="ECO:0000313" key="11">
    <source>
        <dbReference type="Proteomes" id="UP000266506"/>
    </source>
</evidence>
<dbReference type="Pfam" id="PF00924">
    <property type="entry name" value="MS_channel_2nd"/>
    <property type="match status" value="1"/>
</dbReference>
<comment type="caution">
    <text evidence="10">The sequence shown here is derived from an EMBL/GenBank/DDBJ whole genome shotgun (WGS) entry which is preliminary data.</text>
</comment>
<dbReference type="InterPro" id="IPR023408">
    <property type="entry name" value="MscS_beta-dom_sf"/>
</dbReference>
<dbReference type="PANTHER" id="PTHR30460:SF1">
    <property type="entry name" value="MECHANOSENSITIVE ION CHANNEL"/>
    <property type="match status" value="1"/>
</dbReference>
<keyword evidence="3" id="KW-1003">Cell membrane</keyword>
<gene>
    <name evidence="10" type="ORF">EI71_01158</name>
</gene>
<evidence type="ECO:0000256" key="6">
    <source>
        <dbReference type="ARBA" id="ARBA00023136"/>
    </source>
</evidence>
<evidence type="ECO:0000256" key="1">
    <source>
        <dbReference type="ARBA" id="ARBA00004651"/>
    </source>
</evidence>
<dbReference type="InterPro" id="IPR011014">
    <property type="entry name" value="MscS_channel_TM-2"/>
</dbReference>
<dbReference type="SUPFAM" id="SSF82861">
    <property type="entry name" value="Mechanosensitive channel protein MscS (YggB), transmembrane region"/>
    <property type="match status" value="1"/>
</dbReference>
<dbReference type="InterPro" id="IPR045276">
    <property type="entry name" value="YbiO_bact"/>
</dbReference>
<dbReference type="SUPFAM" id="SSF50182">
    <property type="entry name" value="Sm-like ribonucleoproteins"/>
    <property type="match status" value="1"/>
</dbReference>
<dbReference type="Gene3D" id="2.30.30.60">
    <property type="match status" value="1"/>
</dbReference>
<keyword evidence="4 8" id="KW-0812">Transmembrane</keyword>
<dbReference type="EMBL" id="QXEV01000011">
    <property type="protein sequence ID" value="RIA75751.1"/>
    <property type="molecule type" value="Genomic_DNA"/>
</dbReference>